<evidence type="ECO:0000313" key="8">
    <source>
        <dbReference type="Proteomes" id="UP000183385"/>
    </source>
</evidence>
<evidence type="ECO:0000256" key="1">
    <source>
        <dbReference type="SAM" id="Coils"/>
    </source>
</evidence>
<protein>
    <submittedName>
        <fullName evidence="5">Translation initiation factor 2 (IF-2, GTPase)</fullName>
    </submittedName>
</protein>
<feature type="compositionally biased region" description="Low complexity" evidence="2">
    <location>
        <begin position="27"/>
        <end position="43"/>
    </location>
</feature>
<keyword evidence="3" id="KW-0812">Transmembrane</keyword>
<feature type="coiled-coil region" evidence="1">
    <location>
        <begin position="46"/>
        <end position="95"/>
    </location>
</feature>
<feature type="region of interest" description="Disordered" evidence="2">
    <location>
        <begin position="23"/>
        <end position="43"/>
    </location>
</feature>
<dbReference type="Proteomes" id="UP000077748">
    <property type="component" value="Chromosome"/>
</dbReference>
<feature type="signal peptide" evidence="4">
    <location>
        <begin position="1"/>
        <end position="21"/>
    </location>
</feature>
<keyword evidence="8" id="KW-1185">Reference proteome</keyword>
<dbReference type="Proteomes" id="UP000183385">
    <property type="component" value="Unassembled WGS sequence"/>
</dbReference>
<dbReference type="GO" id="GO:0003743">
    <property type="term" value="F:translation initiation factor activity"/>
    <property type="evidence" value="ECO:0007669"/>
    <property type="project" value="UniProtKB-KW"/>
</dbReference>
<name>A0A1A9K8U5_9PSED</name>
<reference evidence="5 7" key="1">
    <citation type="submission" date="2016-05" db="EMBL/GenBank/DDBJ databases">
        <title>Genome Sequence of Pseudomonas citronellolis Strain SJTE-3, an Estrogens and Persistent Organic Pollutants degradation strain.</title>
        <authorList>
            <person name="Liang R."/>
        </authorList>
    </citation>
    <scope>NUCLEOTIDE SEQUENCE [LARGE SCALE GENOMIC DNA]</scope>
    <source>
        <strain evidence="5 7">SJTE-3</strain>
    </source>
</reference>
<proteinExistence type="predicted"/>
<dbReference type="OrthoDB" id="7030625at2"/>
<keyword evidence="1" id="KW-0175">Coiled coil</keyword>
<dbReference type="EMBL" id="CP015878">
    <property type="protein sequence ID" value="ANI13962.1"/>
    <property type="molecule type" value="Genomic_DNA"/>
</dbReference>
<evidence type="ECO:0000256" key="3">
    <source>
        <dbReference type="SAM" id="Phobius"/>
    </source>
</evidence>
<reference evidence="6 8" key="2">
    <citation type="submission" date="2016-10" db="EMBL/GenBank/DDBJ databases">
        <authorList>
            <person name="Varghese N."/>
            <person name="Submissions S."/>
        </authorList>
    </citation>
    <scope>NUCLEOTIDE SEQUENCE [LARGE SCALE GENOMIC DNA]</scope>
    <source>
        <strain evidence="6 8">LMG 18378</strain>
    </source>
</reference>
<evidence type="ECO:0000313" key="5">
    <source>
        <dbReference type="EMBL" id="ANI13962.1"/>
    </source>
</evidence>
<evidence type="ECO:0000313" key="6">
    <source>
        <dbReference type="EMBL" id="SFB83371.1"/>
    </source>
</evidence>
<sequence length="137" mass="15164">MSRRHLLPLLFCLSLPLAAHGEEPVTDDPGAMPAPTAAPAPASDDFAQLQQRLDESEKQRADLAAQLQGAESAVVGHLRQENQRLKLQLRELQAQQPPRLLSDEQTWFATGGAVALVAFVLGALSRGRRRRRREWIN</sequence>
<gene>
    <name evidence="5" type="ORF">A9C11_08160</name>
    <name evidence="6" type="ORF">SAMN05216577_10182</name>
</gene>
<feature type="transmembrane region" description="Helical" evidence="3">
    <location>
        <begin position="106"/>
        <end position="124"/>
    </location>
</feature>
<keyword evidence="4" id="KW-0732">Signal</keyword>
<keyword evidence="3" id="KW-1133">Transmembrane helix</keyword>
<keyword evidence="5" id="KW-0648">Protein biosynthesis</keyword>
<feature type="chain" id="PRO_5011886514" evidence="4">
    <location>
        <begin position="22"/>
        <end position="137"/>
    </location>
</feature>
<keyword evidence="3" id="KW-0472">Membrane</keyword>
<evidence type="ECO:0000313" key="7">
    <source>
        <dbReference type="Proteomes" id="UP000077748"/>
    </source>
</evidence>
<dbReference type="AlphaFoldDB" id="A0A1A9K8U5"/>
<dbReference type="RefSeq" id="WP_064582363.1">
    <property type="nucleotide sequence ID" value="NZ_CP015878.1"/>
</dbReference>
<evidence type="ECO:0000256" key="4">
    <source>
        <dbReference type="SAM" id="SignalP"/>
    </source>
</evidence>
<dbReference type="EMBL" id="FOLS01000001">
    <property type="protein sequence ID" value="SFB83371.1"/>
    <property type="molecule type" value="Genomic_DNA"/>
</dbReference>
<evidence type="ECO:0000256" key="2">
    <source>
        <dbReference type="SAM" id="MobiDB-lite"/>
    </source>
</evidence>
<organism evidence="5 7">
    <name type="scientific">Pseudomonas citronellolis</name>
    <dbReference type="NCBI Taxonomy" id="53408"/>
    <lineage>
        <taxon>Bacteria</taxon>
        <taxon>Pseudomonadati</taxon>
        <taxon>Pseudomonadota</taxon>
        <taxon>Gammaproteobacteria</taxon>
        <taxon>Pseudomonadales</taxon>
        <taxon>Pseudomonadaceae</taxon>
        <taxon>Pseudomonas</taxon>
    </lineage>
</organism>
<accession>A0A1A9K8U5</accession>
<keyword evidence="5" id="KW-0396">Initiation factor</keyword>